<reference evidence="1" key="1">
    <citation type="journal article" date="2014" name="Front. Microbiol.">
        <title>High frequency of phylogenetically diverse reductive dehalogenase-homologous genes in deep subseafloor sedimentary metagenomes.</title>
        <authorList>
            <person name="Kawai M."/>
            <person name="Futagami T."/>
            <person name="Toyoda A."/>
            <person name="Takaki Y."/>
            <person name="Nishi S."/>
            <person name="Hori S."/>
            <person name="Arai W."/>
            <person name="Tsubouchi T."/>
            <person name="Morono Y."/>
            <person name="Uchiyama I."/>
            <person name="Ito T."/>
            <person name="Fujiyama A."/>
            <person name="Inagaki F."/>
            <person name="Takami H."/>
        </authorList>
    </citation>
    <scope>NUCLEOTIDE SEQUENCE</scope>
    <source>
        <strain evidence="1">Expedition CK06-06</strain>
    </source>
</reference>
<dbReference type="EMBL" id="BARV01024526">
    <property type="protein sequence ID" value="GAI46567.1"/>
    <property type="molecule type" value="Genomic_DNA"/>
</dbReference>
<sequence>RLALWNLAEDAYLNLILNDLMFTGNLIGYTDGQYLSARGETGGHLFFKAQDTGVGLAEVARLQGTAAAYFQMTRPFRISPYAGALVATEGMFGYDGDDDKLHYRDAGAERVVAREDLFTTLVAFNDHSARHENGGADEISVAGLSGELADDQPPKAHTHLTVAETEVFDGSGNCPSAFTDLDLSAVVGENPALVYLVVYRGANDCGLCQFRKDGETIDWKECLAFTDIYNASHRFSFLVPTSDTGIIEWKCQNAVLGVHVLVEAFIK</sequence>
<organism evidence="1">
    <name type="scientific">marine sediment metagenome</name>
    <dbReference type="NCBI Taxonomy" id="412755"/>
    <lineage>
        <taxon>unclassified sequences</taxon>
        <taxon>metagenomes</taxon>
        <taxon>ecological metagenomes</taxon>
    </lineage>
</organism>
<name>X1NRA7_9ZZZZ</name>
<gene>
    <name evidence="1" type="ORF">S06H3_40020</name>
</gene>
<dbReference type="AlphaFoldDB" id="X1NRA7"/>
<comment type="caution">
    <text evidence="1">The sequence shown here is derived from an EMBL/GenBank/DDBJ whole genome shotgun (WGS) entry which is preliminary data.</text>
</comment>
<accession>X1NRA7</accession>
<evidence type="ECO:0000313" key="1">
    <source>
        <dbReference type="EMBL" id="GAI46567.1"/>
    </source>
</evidence>
<proteinExistence type="predicted"/>
<protein>
    <submittedName>
        <fullName evidence="1">Uncharacterized protein</fullName>
    </submittedName>
</protein>
<feature type="non-terminal residue" evidence="1">
    <location>
        <position position="267"/>
    </location>
</feature>
<feature type="non-terminal residue" evidence="1">
    <location>
        <position position="1"/>
    </location>
</feature>